<dbReference type="PROSITE" id="PS50928">
    <property type="entry name" value="ABC_TM1"/>
    <property type="match status" value="2"/>
</dbReference>
<dbReference type="SUPFAM" id="SSF161098">
    <property type="entry name" value="MetI-like"/>
    <property type="match status" value="2"/>
</dbReference>
<feature type="transmembrane region" description="Helical" evidence="8">
    <location>
        <begin position="351"/>
        <end position="375"/>
    </location>
</feature>
<feature type="transmembrane region" description="Helical" evidence="8">
    <location>
        <begin position="251"/>
        <end position="284"/>
    </location>
</feature>
<dbReference type="CDD" id="cd06261">
    <property type="entry name" value="TM_PBP2"/>
    <property type="match status" value="2"/>
</dbReference>
<sequence length="616" mass="63925">MAHPGPGLSSPDGSAAPRTSGTQRPEDQRPDGPQPEDQRPSGRWSAGRGSAGRGPGGRGPGRRGPGRRGPAGRWSFGVRRSGARASGARWTGARLGWTAAALLPLAFLGVFFAWPVAAIIGLGLGDGGVWPALVDPRTWGLIGFTLGQAAAATALALLTGLPVAFLLARCRVRGSGVVRAAVMVPFVLPTVVVGLAFRALWPDGGVLPIVLANAFFNVAVVARTVGGLWAKVDRRAEDAARALGASRLRAFTSVVLPALAPAIGSAASVVFLFCATSFGVVLVLGGARYRTLETEIYLRTVELFDLSGAAALSLLQFAAVLAVLLLGGAARRRREKSLALRVESTRRPVGGEWGVVAAAWLVVCALLLPVVGLLVRSLSTGDGWSLAGYRALAGTGERGTLAVSGWQAAVNSVRVATDATLVALLVGVVSAVVLVGLRRHRSWFAEALDTALMLPLGVSAVTVGFGYLITMDALPGDFRTSPLLVPLAQALVVTPLIVRIVLPVLRAVDERLRQAASSLGASPWKVWREVDLPLASRSLVAAAGFGFVVALGEFGATSFLARPDAPTLPVVIARLMARPGELNSQMAYAACALLMVVTTAAVLLIERLRVPAGGEF</sequence>
<dbReference type="eggNOG" id="COG1178">
    <property type="taxonomic scope" value="Bacteria"/>
</dbReference>
<feature type="compositionally biased region" description="Low complexity" evidence="9">
    <location>
        <begin position="71"/>
        <end position="80"/>
    </location>
</feature>
<dbReference type="EMBL" id="HE804045">
    <property type="protein sequence ID" value="CCH28161.1"/>
    <property type="molecule type" value="Genomic_DNA"/>
</dbReference>
<evidence type="ECO:0000259" key="10">
    <source>
        <dbReference type="PROSITE" id="PS50928"/>
    </source>
</evidence>
<dbReference type="Gene3D" id="1.10.3720.10">
    <property type="entry name" value="MetI-like"/>
    <property type="match status" value="2"/>
</dbReference>
<dbReference type="PATRIC" id="fig|1179773.3.peg.837"/>
<protein>
    <submittedName>
        <fullName evidence="11">ABC-type Fe(3+) ion transporter, permease subunit</fullName>
    </submittedName>
</protein>
<dbReference type="AlphaFoldDB" id="K0JQZ5"/>
<feature type="transmembrane region" description="Helical" evidence="8">
    <location>
        <begin position="538"/>
        <end position="561"/>
    </location>
</feature>
<feature type="transmembrane region" description="Helical" evidence="8">
    <location>
        <begin position="450"/>
        <end position="471"/>
    </location>
</feature>
<dbReference type="Proteomes" id="UP000006281">
    <property type="component" value="Chromosome"/>
</dbReference>
<feature type="compositionally biased region" description="Gly residues" evidence="9">
    <location>
        <begin position="49"/>
        <end position="59"/>
    </location>
</feature>
<comment type="similarity">
    <text evidence="8">Belongs to the binding-protein-dependent transport system permease family.</text>
</comment>
<evidence type="ECO:0000256" key="9">
    <source>
        <dbReference type="SAM" id="MobiDB-lite"/>
    </source>
</evidence>
<dbReference type="GO" id="GO:0055085">
    <property type="term" value="P:transmembrane transport"/>
    <property type="evidence" value="ECO:0007669"/>
    <property type="project" value="InterPro"/>
</dbReference>
<dbReference type="GO" id="GO:0005886">
    <property type="term" value="C:plasma membrane"/>
    <property type="evidence" value="ECO:0007669"/>
    <property type="project" value="UniProtKB-SubCell"/>
</dbReference>
<dbReference type="HOGENOM" id="CLU_021838_5_2_11"/>
<comment type="subcellular location">
    <subcellularLocation>
        <location evidence="1">Cell inner membrane</location>
        <topology evidence="1">Multi-pass membrane protein</topology>
    </subcellularLocation>
    <subcellularLocation>
        <location evidence="8">Cell membrane</location>
        <topology evidence="8">Multi-pass membrane protein</topology>
    </subcellularLocation>
</comment>
<keyword evidence="7 8" id="KW-0472">Membrane</keyword>
<dbReference type="STRING" id="1179773.BN6_08320"/>
<reference evidence="11 12" key="1">
    <citation type="journal article" date="2012" name="BMC Genomics">
        <title>Complete genome sequence of Saccharothrix espanaensis DSM 44229T and comparison to the other completely sequenced Pseudonocardiaceae.</title>
        <authorList>
            <person name="Strobel T."/>
            <person name="Al-Dilaimi A."/>
            <person name="Blom J."/>
            <person name="Gessner A."/>
            <person name="Kalinowski J."/>
            <person name="Luzhetska M."/>
            <person name="Puhler A."/>
            <person name="Szczepanowski R."/>
            <person name="Bechthold A."/>
            <person name="Ruckert C."/>
        </authorList>
    </citation>
    <scope>NUCLEOTIDE SEQUENCE [LARGE SCALE GENOMIC DNA]</scope>
    <source>
        <strain evidence="12">ATCC 51144 / DSM 44229 / JCM 9112 / NBRC 15066 / NRRL 15764</strain>
    </source>
</reference>
<dbReference type="InterPro" id="IPR035906">
    <property type="entry name" value="MetI-like_sf"/>
</dbReference>
<gene>
    <name evidence="11" type="ordered locus">BN6_08320</name>
</gene>
<feature type="transmembrane region" description="Helical" evidence="8">
    <location>
        <begin position="304"/>
        <end position="330"/>
    </location>
</feature>
<feature type="domain" description="ABC transmembrane type-1" evidence="10">
    <location>
        <begin position="409"/>
        <end position="606"/>
    </location>
</feature>
<feature type="transmembrane region" description="Helical" evidence="8">
    <location>
        <begin position="99"/>
        <end position="124"/>
    </location>
</feature>
<evidence type="ECO:0000256" key="3">
    <source>
        <dbReference type="ARBA" id="ARBA00022475"/>
    </source>
</evidence>
<keyword evidence="5 8" id="KW-0812">Transmembrane</keyword>
<name>K0JQZ5_SACES</name>
<dbReference type="PANTHER" id="PTHR43357">
    <property type="entry name" value="INNER MEMBRANE ABC TRANSPORTER PERMEASE PROTEIN YDCV"/>
    <property type="match status" value="1"/>
</dbReference>
<evidence type="ECO:0000256" key="8">
    <source>
        <dbReference type="RuleBase" id="RU363032"/>
    </source>
</evidence>
<evidence type="ECO:0000256" key="6">
    <source>
        <dbReference type="ARBA" id="ARBA00022989"/>
    </source>
</evidence>
<feature type="compositionally biased region" description="Basic and acidic residues" evidence="9">
    <location>
        <begin position="24"/>
        <end position="40"/>
    </location>
</feature>
<evidence type="ECO:0000256" key="2">
    <source>
        <dbReference type="ARBA" id="ARBA00022448"/>
    </source>
</evidence>
<feature type="transmembrane region" description="Helical" evidence="8">
    <location>
        <begin position="180"/>
        <end position="201"/>
    </location>
</feature>
<dbReference type="KEGG" id="sesp:BN6_08320"/>
<evidence type="ECO:0000256" key="1">
    <source>
        <dbReference type="ARBA" id="ARBA00004429"/>
    </source>
</evidence>
<feature type="domain" description="ABC transmembrane type-1" evidence="10">
    <location>
        <begin position="142"/>
        <end position="327"/>
    </location>
</feature>
<keyword evidence="12" id="KW-1185">Reference proteome</keyword>
<evidence type="ECO:0000256" key="7">
    <source>
        <dbReference type="ARBA" id="ARBA00023136"/>
    </source>
</evidence>
<dbReference type="InterPro" id="IPR000515">
    <property type="entry name" value="MetI-like"/>
</dbReference>
<evidence type="ECO:0000256" key="4">
    <source>
        <dbReference type="ARBA" id="ARBA00022519"/>
    </source>
</evidence>
<keyword evidence="6 8" id="KW-1133">Transmembrane helix</keyword>
<evidence type="ECO:0000256" key="5">
    <source>
        <dbReference type="ARBA" id="ARBA00022692"/>
    </source>
</evidence>
<feature type="transmembrane region" description="Helical" evidence="8">
    <location>
        <begin position="419"/>
        <end position="438"/>
    </location>
</feature>
<feature type="transmembrane region" description="Helical" evidence="8">
    <location>
        <begin position="586"/>
        <end position="605"/>
    </location>
</feature>
<feature type="transmembrane region" description="Helical" evidence="8">
    <location>
        <begin position="483"/>
        <end position="505"/>
    </location>
</feature>
<keyword evidence="4" id="KW-0997">Cell inner membrane</keyword>
<keyword evidence="2 8" id="KW-0813">Transport</keyword>
<evidence type="ECO:0000313" key="11">
    <source>
        <dbReference type="EMBL" id="CCH28161.1"/>
    </source>
</evidence>
<organism evidence="11 12">
    <name type="scientific">Saccharothrix espanaensis (strain ATCC 51144 / DSM 44229 / JCM 9112 / NBRC 15066 / NRRL 15764)</name>
    <dbReference type="NCBI Taxonomy" id="1179773"/>
    <lineage>
        <taxon>Bacteria</taxon>
        <taxon>Bacillati</taxon>
        <taxon>Actinomycetota</taxon>
        <taxon>Actinomycetes</taxon>
        <taxon>Pseudonocardiales</taxon>
        <taxon>Pseudonocardiaceae</taxon>
        <taxon>Saccharothrix</taxon>
    </lineage>
</organism>
<dbReference type="Pfam" id="PF00528">
    <property type="entry name" value="BPD_transp_1"/>
    <property type="match status" value="2"/>
</dbReference>
<dbReference type="PANTHER" id="PTHR43357:SF4">
    <property type="entry name" value="INNER MEMBRANE ABC TRANSPORTER PERMEASE PROTEIN YDCV"/>
    <property type="match status" value="1"/>
</dbReference>
<feature type="transmembrane region" description="Helical" evidence="8">
    <location>
        <begin position="144"/>
        <end position="168"/>
    </location>
</feature>
<keyword evidence="3" id="KW-1003">Cell membrane</keyword>
<evidence type="ECO:0000313" key="12">
    <source>
        <dbReference type="Proteomes" id="UP000006281"/>
    </source>
</evidence>
<feature type="transmembrane region" description="Helical" evidence="8">
    <location>
        <begin position="207"/>
        <end position="230"/>
    </location>
</feature>
<accession>K0JQZ5</accession>
<proteinExistence type="inferred from homology"/>
<feature type="region of interest" description="Disordered" evidence="9">
    <location>
        <begin position="1"/>
        <end position="80"/>
    </location>
</feature>